<accession>A0AC35U3G9</accession>
<organism evidence="1 2">
    <name type="scientific">Rhabditophanes sp. KR3021</name>
    <dbReference type="NCBI Taxonomy" id="114890"/>
    <lineage>
        <taxon>Eukaryota</taxon>
        <taxon>Metazoa</taxon>
        <taxon>Ecdysozoa</taxon>
        <taxon>Nematoda</taxon>
        <taxon>Chromadorea</taxon>
        <taxon>Rhabditida</taxon>
        <taxon>Tylenchina</taxon>
        <taxon>Panagrolaimomorpha</taxon>
        <taxon>Strongyloidoidea</taxon>
        <taxon>Alloionematidae</taxon>
        <taxon>Rhabditophanes</taxon>
    </lineage>
</organism>
<evidence type="ECO:0000313" key="2">
    <source>
        <dbReference type="WBParaSite" id="RSKR_0000725600.1"/>
    </source>
</evidence>
<reference evidence="2" key="1">
    <citation type="submission" date="2016-11" db="UniProtKB">
        <authorList>
            <consortium name="WormBaseParasite"/>
        </authorList>
    </citation>
    <scope>IDENTIFICATION</scope>
    <source>
        <strain evidence="2">KR3021</strain>
    </source>
</reference>
<dbReference type="WBParaSite" id="RSKR_0000725600.1">
    <property type="protein sequence ID" value="RSKR_0000725600.1"/>
    <property type="gene ID" value="RSKR_0000725600"/>
</dbReference>
<proteinExistence type="predicted"/>
<sequence>MAGLWGETKQGANVIMDKAAPKLMDVAQATKEVGKDVVRATKNAGGLSKNSLNSIVGKCNQRKIGHENETEEQKALRRKRGMKEILCQQRGRI</sequence>
<protein>
    <submittedName>
        <fullName evidence="2">Variable large protein</fullName>
    </submittedName>
</protein>
<dbReference type="Proteomes" id="UP000095286">
    <property type="component" value="Unplaced"/>
</dbReference>
<name>A0AC35U3G9_9BILA</name>
<evidence type="ECO:0000313" key="1">
    <source>
        <dbReference type="Proteomes" id="UP000095286"/>
    </source>
</evidence>